<comment type="caution">
    <text evidence="2">The sequence shown here is derived from an EMBL/GenBank/DDBJ whole genome shotgun (WGS) entry which is preliminary data.</text>
</comment>
<gene>
    <name evidence="2" type="ORF">CHARACLAT_015114</name>
</gene>
<evidence type="ECO:0000313" key="3">
    <source>
        <dbReference type="Proteomes" id="UP001352852"/>
    </source>
</evidence>
<reference evidence="2 3" key="1">
    <citation type="submission" date="2021-06" db="EMBL/GenBank/DDBJ databases">
        <authorList>
            <person name="Palmer J.M."/>
        </authorList>
    </citation>
    <scope>NUCLEOTIDE SEQUENCE [LARGE SCALE GENOMIC DNA]</scope>
    <source>
        <strain evidence="2 3">CL_MEX2019</strain>
        <tissue evidence="2">Muscle</tissue>
    </source>
</reference>
<keyword evidence="3" id="KW-1185">Reference proteome</keyword>
<dbReference type="Proteomes" id="UP001352852">
    <property type="component" value="Unassembled WGS sequence"/>
</dbReference>
<sequence>MLSSPVYPSFTHLVHLKLPLPSGPQPSSHVPGLPAACCFSEIQCKDAETLSCFHAELGSSAQLICCCRLLAALKPRRACRSEEREREDGGRSSRGEEVLPFGQ</sequence>
<evidence type="ECO:0000313" key="2">
    <source>
        <dbReference type="EMBL" id="MED6287315.1"/>
    </source>
</evidence>
<proteinExistence type="predicted"/>
<organism evidence="2 3">
    <name type="scientific">Characodon lateralis</name>
    <dbReference type="NCBI Taxonomy" id="208331"/>
    <lineage>
        <taxon>Eukaryota</taxon>
        <taxon>Metazoa</taxon>
        <taxon>Chordata</taxon>
        <taxon>Craniata</taxon>
        <taxon>Vertebrata</taxon>
        <taxon>Euteleostomi</taxon>
        <taxon>Actinopterygii</taxon>
        <taxon>Neopterygii</taxon>
        <taxon>Teleostei</taxon>
        <taxon>Neoteleostei</taxon>
        <taxon>Acanthomorphata</taxon>
        <taxon>Ovalentaria</taxon>
        <taxon>Atherinomorphae</taxon>
        <taxon>Cyprinodontiformes</taxon>
        <taxon>Goodeidae</taxon>
        <taxon>Characodon</taxon>
    </lineage>
</organism>
<name>A0ABU7EJD5_9TELE</name>
<protein>
    <submittedName>
        <fullName evidence="2">Uncharacterized protein</fullName>
    </submittedName>
</protein>
<accession>A0ABU7EJD5</accession>
<feature type="compositionally biased region" description="Basic and acidic residues" evidence="1">
    <location>
        <begin position="79"/>
        <end position="97"/>
    </location>
</feature>
<feature type="region of interest" description="Disordered" evidence="1">
    <location>
        <begin position="78"/>
        <end position="103"/>
    </location>
</feature>
<dbReference type="EMBL" id="JAHUTJ010058539">
    <property type="protein sequence ID" value="MED6287315.1"/>
    <property type="molecule type" value="Genomic_DNA"/>
</dbReference>
<evidence type="ECO:0000256" key="1">
    <source>
        <dbReference type="SAM" id="MobiDB-lite"/>
    </source>
</evidence>